<feature type="region of interest" description="Disordered" evidence="1">
    <location>
        <begin position="218"/>
        <end position="240"/>
    </location>
</feature>
<sequence>MAPDTVLQPFETWVVLWSMSARYDLPGRPRHTVSEQVTRQVASTNGIPSNENQRRLEILRDGLTRQCCCVLSRIDRESEYCCDDESVSLGFKAVLKVMHKDIVLHYAKTAECLEPVSTGHDPIFSQLPRGFVPWVAGPSLEKPSKVLCLGRGGRSRIGQGRQIVADVVTIDDASSRQPDTSGFQAVKVLHRGGSSWMAFEARGDCTGKLSELMVVRSRRPGNASTQDSTSAMLSSPNDREPDCRILLKQIDVGKNGRNVPASSLLKQAAAGQQQARLDLQHIREPPKLRTQAAKEPKERRQPETTKGPPCCRVDPRRKRFCECPSDKARKPPMGPVDRMAKDPCHNARSRLIPVVLVGVDELWHGALRGGPPGKQLPHLRNTEESAALCWRLRGSSIAQAESPHATPRHATPRQPGRGLGGHEPCQRGPSPRWDIDVARASTDDQVWAMPSIHPSQMRSHGQFTGESIRWVVDRAVPCRAVPYKWRQDPFQTTLRACYVAETVFSGTCNSLFGRPAVAGAVDGRDKRAIRRGEARRARRDTLNVINNHGQAHMTEGRKSLSILVWPGCGAGGSGSGAVSFQVWQQRSGRLEVWW</sequence>
<keyword evidence="3" id="KW-1185">Reference proteome</keyword>
<reference evidence="2 3" key="1">
    <citation type="journal article" date="2012" name="PLoS Pathog.">
        <title>Diverse lifestyles and strategies of plant pathogenesis encoded in the genomes of eighteen Dothideomycetes fungi.</title>
        <authorList>
            <person name="Ohm R.A."/>
            <person name="Feau N."/>
            <person name="Henrissat B."/>
            <person name="Schoch C.L."/>
            <person name="Horwitz B.A."/>
            <person name="Barry K.W."/>
            <person name="Condon B.J."/>
            <person name="Copeland A.C."/>
            <person name="Dhillon B."/>
            <person name="Glaser F."/>
            <person name="Hesse C.N."/>
            <person name="Kosti I."/>
            <person name="LaButti K."/>
            <person name="Lindquist E.A."/>
            <person name="Lucas S."/>
            <person name="Salamov A.A."/>
            <person name="Bradshaw R.E."/>
            <person name="Ciuffetti L."/>
            <person name="Hamelin R.C."/>
            <person name="Kema G.H.J."/>
            <person name="Lawrence C."/>
            <person name="Scott J.A."/>
            <person name="Spatafora J.W."/>
            <person name="Turgeon B.G."/>
            <person name="de Wit P.J.G.M."/>
            <person name="Zhong S."/>
            <person name="Goodwin S.B."/>
            <person name="Grigoriev I.V."/>
        </authorList>
    </citation>
    <scope>NUCLEOTIDE SEQUENCE [LARGE SCALE GENOMIC DNA]</scope>
    <source>
        <strain evidence="2 3">CIRAD86</strain>
    </source>
</reference>
<accession>M2ZZ40</accession>
<protein>
    <submittedName>
        <fullName evidence="2">Uncharacterized protein</fullName>
    </submittedName>
</protein>
<feature type="region of interest" description="Disordered" evidence="1">
    <location>
        <begin position="399"/>
        <end position="432"/>
    </location>
</feature>
<dbReference type="GeneID" id="19334250"/>
<dbReference type="AlphaFoldDB" id="M2ZZ40"/>
<feature type="region of interest" description="Disordered" evidence="1">
    <location>
        <begin position="282"/>
        <end position="311"/>
    </location>
</feature>
<feature type="compositionally biased region" description="Basic and acidic residues" evidence="1">
    <location>
        <begin position="282"/>
        <end position="303"/>
    </location>
</feature>
<dbReference type="RefSeq" id="XP_007932167.1">
    <property type="nucleotide sequence ID" value="XM_007933976.1"/>
</dbReference>
<gene>
    <name evidence="2" type="ORF">MYCFIDRAFT_179986</name>
</gene>
<dbReference type="HOGENOM" id="CLU_459352_0_0_1"/>
<dbReference type="VEuPathDB" id="FungiDB:MYCFIDRAFT_179986"/>
<dbReference type="EMBL" id="KB446566">
    <property type="protein sequence ID" value="EME77416.1"/>
    <property type="molecule type" value="Genomic_DNA"/>
</dbReference>
<proteinExistence type="predicted"/>
<evidence type="ECO:0000313" key="2">
    <source>
        <dbReference type="EMBL" id="EME77416.1"/>
    </source>
</evidence>
<name>M2ZZ40_PSEFD</name>
<evidence type="ECO:0000313" key="3">
    <source>
        <dbReference type="Proteomes" id="UP000016932"/>
    </source>
</evidence>
<evidence type="ECO:0000256" key="1">
    <source>
        <dbReference type="SAM" id="MobiDB-lite"/>
    </source>
</evidence>
<dbReference type="KEGG" id="pfj:MYCFIDRAFT_179986"/>
<dbReference type="Proteomes" id="UP000016932">
    <property type="component" value="Unassembled WGS sequence"/>
</dbReference>
<organism evidence="2 3">
    <name type="scientific">Pseudocercospora fijiensis (strain CIRAD86)</name>
    <name type="common">Black leaf streak disease fungus</name>
    <name type="synonym">Mycosphaerella fijiensis</name>
    <dbReference type="NCBI Taxonomy" id="383855"/>
    <lineage>
        <taxon>Eukaryota</taxon>
        <taxon>Fungi</taxon>
        <taxon>Dikarya</taxon>
        <taxon>Ascomycota</taxon>
        <taxon>Pezizomycotina</taxon>
        <taxon>Dothideomycetes</taxon>
        <taxon>Dothideomycetidae</taxon>
        <taxon>Mycosphaerellales</taxon>
        <taxon>Mycosphaerellaceae</taxon>
        <taxon>Pseudocercospora</taxon>
    </lineage>
</organism>
<feature type="compositionally biased region" description="Polar residues" evidence="1">
    <location>
        <begin position="222"/>
        <end position="236"/>
    </location>
</feature>